<feature type="transmembrane region" description="Helical" evidence="6">
    <location>
        <begin position="12"/>
        <end position="31"/>
    </location>
</feature>
<accession>K9W039</accession>
<dbReference type="STRING" id="1173022.Cri9333_2914"/>
<protein>
    <recommendedName>
        <fullName evidence="6">Probable membrane transporter protein</fullName>
    </recommendedName>
</protein>
<dbReference type="PANTHER" id="PTHR43701:SF2">
    <property type="entry name" value="MEMBRANE TRANSPORTER PROTEIN YJNA-RELATED"/>
    <property type="match status" value="1"/>
</dbReference>
<keyword evidence="6" id="KW-1003">Cell membrane</keyword>
<keyword evidence="5 6" id="KW-0472">Membrane</keyword>
<dbReference type="InterPro" id="IPR002781">
    <property type="entry name" value="TM_pro_TauE-like"/>
</dbReference>
<evidence type="ECO:0000256" key="5">
    <source>
        <dbReference type="ARBA" id="ARBA00023136"/>
    </source>
</evidence>
<feature type="transmembrane region" description="Helical" evidence="6">
    <location>
        <begin position="119"/>
        <end position="136"/>
    </location>
</feature>
<evidence type="ECO:0000256" key="6">
    <source>
        <dbReference type="RuleBase" id="RU363041"/>
    </source>
</evidence>
<gene>
    <name evidence="7" type="ORF">Cri9333_2914</name>
</gene>
<feature type="transmembrane region" description="Helical" evidence="6">
    <location>
        <begin position="222"/>
        <end position="240"/>
    </location>
</feature>
<evidence type="ECO:0000256" key="1">
    <source>
        <dbReference type="ARBA" id="ARBA00004141"/>
    </source>
</evidence>
<name>K9W039_9CYAN</name>
<dbReference type="eggNOG" id="COG0730">
    <property type="taxonomic scope" value="Bacteria"/>
</dbReference>
<dbReference type="Proteomes" id="UP000010472">
    <property type="component" value="Chromosome"/>
</dbReference>
<feature type="transmembrane region" description="Helical" evidence="6">
    <location>
        <begin position="157"/>
        <end position="184"/>
    </location>
</feature>
<dbReference type="Pfam" id="PF01925">
    <property type="entry name" value="TauE"/>
    <property type="match status" value="1"/>
</dbReference>
<dbReference type="HOGENOM" id="CLU_045498_5_3_3"/>
<dbReference type="AlphaFoldDB" id="K9W039"/>
<feature type="transmembrane region" description="Helical" evidence="6">
    <location>
        <begin position="196"/>
        <end position="215"/>
    </location>
</feature>
<reference evidence="7 8" key="1">
    <citation type="submission" date="2012-06" db="EMBL/GenBank/DDBJ databases">
        <title>Finished chromosome of genome of Crinalium epipsammum PCC 9333.</title>
        <authorList>
            <consortium name="US DOE Joint Genome Institute"/>
            <person name="Gugger M."/>
            <person name="Coursin T."/>
            <person name="Rippka R."/>
            <person name="Tandeau De Marsac N."/>
            <person name="Huntemann M."/>
            <person name="Wei C.-L."/>
            <person name="Han J."/>
            <person name="Detter J.C."/>
            <person name="Han C."/>
            <person name="Tapia R."/>
            <person name="Davenport K."/>
            <person name="Daligault H."/>
            <person name="Erkkila T."/>
            <person name="Gu W."/>
            <person name="Munk A.C.C."/>
            <person name="Teshima H."/>
            <person name="Xu Y."/>
            <person name="Chain P."/>
            <person name="Chen A."/>
            <person name="Krypides N."/>
            <person name="Mavromatis K."/>
            <person name="Markowitz V."/>
            <person name="Szeto E."/>
            <person name="Ivanova N."/>
            <person name="Mikhailova N."/>
            <person name="Ovchinnikova G."/>
            <person name="Pagani I."/>
            <person name="Pati A."/>
            <person name="Goodwin L."/>
            <person name="Peters L."/>
            <person name="Pitluck S."/>
            <person name="Woyke T."/>
            <person name="Kerfeld C."/>
        </authorList>
    </citation>
    <scope>NUCLEOTIDE SEQUENCE [LARGE SCALE GENOMIC DNA]</scope>
    <source>
        <strain evidence="7 8">PCC 9333</strain>
    </source>
</reference>
<evidence type="ECO:0000256" key="3">
    <source>
        <dbReference type="ARBA" id="ARBA00022692"/>
    </source>
</evidence>
<dbReference type="PATRIC" id="fig|1173022.3.peg.3153"/>
<dbReference type="EMBL" id="CP003620">
    <property type="protein sequence ID" value="AFZ13753.1"/>
    <property type="molecule type" value="Genomic_DNA"/>
</dbReference>
<comment type="subcellular location">
    <subcellularLocation>
        <location evidence="6">Cell membrane</location>
        <topology evidence="6">Multi-pass membrane protein</topology>
    </subcellularLocation>
    <subcellularLocation>
        <location evidence="1">Membrane</location>
        <topology evidence="1">Multi-pass membrane protein</topology>
    </subcellularLocation>
</comment>
<feature type="transmembrane region" description="Helical" evidence="6">
    <location>
        <begin position="252"/>
        <end position="270"/>
    </location>
</feature>
<evidence type="ECO:0000256" key="2">
    <source>
        <dbReference type="ARBA" id="ARBA00009142"/>
    </source>
</evidence>
<comment type="similarity">
    <text evidence="2 6">Belongs to the 4-toluene sulfonate uptake permease (TSUP) (TC 2.A.102) family.</text>
</comment>
<evidence type="ECO:0000256" key="4">
    <source>
        <dbReference type="ARBA" id="ARBA00022989"/>
    </source>
</evidence>
<dbReference type="GO" id="GO:0005886">
    <property type="term" value="C:plasma membrane"/>
    <property type="evidence" value="ECO:0007669"/>
    <property type="project" value="UniProtKB-SubCell"/>
</dbReference>
<organism evidence="7 8">
    <name type="scientific">Crinalium epipsammum PCC 9333</name>
    <dbReference type="NCBI Taxonomy" id="1173022"/>
    <lineage>
        <taxon>Bacteria</taxon>
        <taxon>Bacillati</taxon>
        <taxon>Cyanobacteriota</taxon>
        <taxon>Cyanophyceae</taxon>
        <taxon>Gomontiellales</taxon>
        <taxon>Gomontiellaceae</taxon>
        <taxon>Crinalium</taxon>
    </lineage>
</organism>
<evidence type="ECO:0000313" key="8">
    <source>
        <dbReference type="Proteomes" id="UP000010472"/>
    </source>
</evidence>
<dbReference type="InterPro" id="IPR051598">
    <property type="entry name" value="TSUP/Inactive_protease-like"/>
</dbReference>
<feature type="transmembrane region" description="Helical" evidence="6">
    <location>
        <begin position="95"/>
        <end position="113"/>
    </location>
</feature>
<evidence type="ECO:0000313" key="7">
    <source>
        <dbReference type="EMBL" id="AFZ13753.1"/>
    </source>
</evidence>
<proteinExistence type="inferred from homology"/>
<keyword evidence="4 6" id="KW-1133">Transmembrane helix</keyword>
<keyword evidence="8" id="KW-1185">Reference proteome</keyword>
<feature type="transmembrane region" description="Helical" evidence="6">
    <location>
        <begin position="38"/>
        <end position="60"/>
    </location>
</feature>
<dbReference type="PANTHER" id="PTHR43701">
    <property type="entry name" value="MEMBRANE TRANSPORTER PROTEIN MJ0441-RELATED"/>
    <property type="match status" value="1"/>
</dbReference>
<keyword evidence="3 6" id="KW-0812">Transmembrane</keyword>
<sequence length="278" mass="29305">MAILTSLNYPPLLVSMIIESVITAKFWILTAGGLFSGILAGILGIGGGTVLVPLLVTLGYSPVKAVATSSLAILITATSGTVQNWRMGYIDAQKVIYLGIPAIFTAQIGAYLASRVASYLLLSTFGLLLLLNVYLVELRKRIIAKEESGNHQEFNPVVSRIGTGGAAGLLAGFFGVGGGVIMVPLQMLLLAEPIKVAIQTSLGVIIITAISACVGHALMGNVLLLEGIVLGAGGLLGAQLGTRYLPKLPDHVVSLVFKTFLGVLSIYMFWQAWRSFYN</sequence>
<dbReference type="KEGG" id="cep:Cri9333_2914"/>